<sequence length="1497" mass="171668">MDTKNNNSRSRRYSTPNLYENYTSPNINNTFAESTTPKRVVVPGGYLEPINNLNEYKLDVFNDTPHQIIEHPKPNKQLFIQTANKVIINNNQNQQYYKQQQIEKEKLKVLKKKKKNLDHPNHSRHNHTTTSTPWSDSIDMNNIFQSKPPHNSEKAKEVLINIQRVALDFNGIMDRNDQSLRLVISKLMTTTRNLVELGSYKELADDIRLIGEIIIKSGYFLEICKLFAKLLSELKNTDETIHFVLEFKKMVGVINNLTKAIEDESQTIEMFTIEADQRQKIIKSLKNLLNYILRNKEMILIVKNIENLRKQVQIAKEEQKKSFSREALQEVMKDAPILNEMLLAVQSIIGSKLNVKLLMANIRDLIAFVKVNQGYKQNIEDVNKIVNQIYSMEDLEMNESMEFKSRNLIDRFEQMLIEICALPSVIELRIQLSLLTTSLRHDELNLRFIEDLKNLFHSMLKKDSKYRIDYKVLNQLKELLIPYLINKIRIIPLPTITNINQENLKDRPKTEFKLDGINIKFTFLDPKSVQFGLVTCVQSNPFLLSGTVSTLFTIELTNIHLKLENFQWYFKKRTIPRLKDEGFATVSTGTRGVDLKFKIAFSKDMVKDNKFLQNVKTKCTIYDTKLEILKSKHNKLYKTIFKMFEKKIKKELEKAIEKKLTELIIRMEQSIYETLCKDESTKIKTISAFSNPDGSRVTTTTTTTTTSNSASAVPSTYSSSTSSSVFNTKEEKRNKILGRIHTEVPRSSELRRVRERSKTLPDSPISPMIETPPPTKILGLSSPAYFSDTPLPTQPAYVSVTTTPIATTSKLPVPAPNSTVILKKPFDEQIQPPLLPIGAQDTNSFMVQDYNYEPKPKRTLSFQPQPVVVATAVDSSSSSSPLTYSRNDSYNKDFQELDDIFLNKTNHGFFIPPTTEPPPTTLLHEVKELNPKLYHQITKVQNEILKGNHDLHDHLNHDNINDNGDTICLLLTCKKLFSNSSLRRSIGFKGIRVFNDNGYISKEFKATATLFKLLSFNDILKNSISDRQVLLPVPDQYKIDDYPQWIKDRITLNNRVDKSTVTTVLVKNPQTTTYQSIYDIPSIETLFIEDKKSGIFPSSLTSLTIKLKEIPPRDTFLSLTSLVKLKLFFTNCPSLEQQPYIDLDGLANLKKLIISDHNPNNSLLYARGIKIPSHCSMPQLEKLYIQAKELIDGRINLQSQFPSLKKLVIDNCKEIIPPTIVIPSTVKSLKIYHYAFHSILGRVVLPPSLTHLSILGFYEPVILPDSLIKLNQTVKGGTPSLLQPNLKKLVWGTDRKTTSQTNIVLPPSSNNYPPNLETLNLVDLEGEYTIDTIPPTIKYLTIPLKQNTKHYLTLLSNPPIYSISSKISNNKTIVSQQQQQWLPLNTTHLTCQLLCSFVESKLAFRLDEVINHTNVRYLTLYISQISSDITFNFKIQRLDNDNLNVLVLETQTLQGGIITQRKCINNQQQQQQEYDPIYLYYNPDSPNTPFELKWIFS</sequence>
<dbReference type="SUPFAM" id="SSF55394">
    <property type="entry name" value="Bactericidal permeability-increasing protein, BPI"/>
    <property type="match status" value="1"/>
</dbReference>
<dbReference type="PANTHER" id="PTHR31138">
    <property type="entry name" value="CHROMOSOME 19, WHOLE GENOME SHOTGUN SEQUENCE"/>
    <property type="match status" value="1"/>
</dbReference>
<dbReference type="GeneID" id="14869204"/>
<proteinExistence type="predicted"/>
<dbReference type="Gene3D" id="3.15.10.10">
    <property type="entry name" value="Bactericidal permeability-increasing protein, domain 1"/>
    <property type="match status" value="1"/>
</dbReference>
<dbReference type="PANTHER" id="PTHR31138:SF11">
    <property type="match status" value="1"/>
</dbReference>
<reference evidence="3" key="1">
    <citation type="journal article" date="2011" name="Genome Res.">
        <title>Phylogeny-wide analysis of social amoeba genomes highlights ancient origins for complex intercellular communication.</title>
        <authorList>
            <person name="Heidel A.J."/>
            <person name="Lawal H.M."/>
            <person name="Felder M."/>
            <person name="Schilde C."/>
            <person name="Helps N.R."/>
            <person name="Tunggal B."/>
            <person name="Rivero F."/>
            <person name="John U."/>
            <person name="Schleicher M."/>
            <person name="Eichinger L."/>
            <person name="Platzer M."/>
            <person name="Noegel A.A."/>
            <person name="Schaap P."/>
            <person name="Gloeckner G."/>
        </authorList>
    </citation>
    <scope>NUCLEOTIDE SEQUENCE [LARGE SCALE GENOMIC DNA]</scope>
    <source>
        <strain evidence="3">SH3</strain>
    </source>
</reference>
<feature type="region of interest" description="Disordered" evidence="1">
    <location>
        <begin position="689"/>
        <end position="725"/>
    </location>
</feature>
<dbReference type="RefSeq" id="XP_004355815.1">
    <property type="nucleotide sequence ID" value="XM_004355762.1"/>
</dbReference>
<dbReference type="SUPFAM" id="SSF52058">
    <property type="entry name" value="L domain-like"/>
    <property type="match status" value="1"/>
</dbReference>
<gene>
    <name evidence="2" type="ORF">DFA_08326</name>
</gene>
<accession>F4Q5S2</accession>
<feature type="compositionally biased region" description="Basic and acidic residues" evidence="1">
    <location>
        <begin position="747"/>
        <end position="759"/>
    </location>
</feature>
<feature type="region of interest" description="Disordered" evidence="1">
    <location>
        <begin position="747"/>
        <end position="774"/>
    </location>
</feature>
<feature type="compositionally biased region" description="Basic residues" evidence="1">
    <location>
        <begin position="115"/>
        <end position="127"/>
    </location>
</feature>
<name>F4Q5S2_CACFS</name>
<evidence type="ECO:0000313" key="2">
    <source>
        <dbReference type="EMBL" id="EGG17331.1"/>
    </source>
</evidence>
<organism evidence="2 3">
    <name type="scientific">Cavenderia fasciculata</name>
    <name type="common">Slime mold</name>
    <name type="synonym">Dictyostelium fasciculatum</name>
    <dbReference type="NCBI Taxonomy" id="261658"/>
    <lineage>
        <taxon>Eukaryota</taxon>
        <taxon>Amoebozoa</taxon>
        <taxon>Evosea</taxon>
        <taxon>Eumycetozoa</taxon>
        <taxon>Dictyostelia</taxon>
        <taxon>Acytosteliales</taxon>
        <taxon>Cavenderiaceae</taxon>
        <taxon>Cavenderia</taxon>
    </lineage>
</organism>
<keyword evidence="3" id="KW-1185">Reference proteome</keyword>
<protein>
    <submittedName>
        <fullName evidence="2">Uncharacterized protein</fullName>
    </submittedName>
</protein>
<dbReference type="GO" id="GO:0008289">
    <property type="term" value="F:lipid binding"/>
    <property type="evidence" value="ECO:0007669"/>
    <property type="project" value="InterPro"/>
</dbReference>
<dbReference type="KEGG" id="dfa:DFA_08326"/>
<feature type="compositionally biased region" description="Low complexity" evidence="1">
    <location>
        <begin position="698"/>
        <end position="725"/>
    </location>
</feature>
<dbReference type="InterPro" id="IPR017943">
    <property type="entry name" value="Bactericidal_perm-incr_a/b_dom"/>
</dbReference>
<feature type="region of interest" description="Disordered" evidence="1">
    <location>
        <begin position="115"/>
        <end position="134"/>
    </location>
</feature>
<dbReference type="STRING" id="1054147.F4Q5S2"/>
<evidence type="ECO:0000256" key="1">
    <source>
        <dbReference type="SAM" id="MobiDB-lite"/>
    </source>
</evidence>
<dbReference type="OrthoDB" id="19585at2759"/>
<dbReference type="Proteomes" id="UP000007797">
    <property type="component" value="Unassembled WGS sequence"/>
</dbReference>
<evidence type="ECO:0000313" key="3">
    <source>
        <dbReference type="Proteomes" id="UP000007797"/>
    </source>
</evidence>
<dbReference type="EMBL" id="GL883021">
    <property type="protein sequence ID" value="EGG17331.1"/>
    <property type="molecule type" value="Genomic_DNA"/>
</dbReference>